<feature type="transmembrane region" description="Helical" evidence="1">
    <location>
        <begin position="102"/>
        <end position="120"/>
    </location>
</feature>
<keyword evidence="1" id="KW-0472">Membrane</keyword>
<gene>
    <name evidence="2" type="ORF">ATY35_20870</name>
</gene>
<evidence type="ECO:0000313" key="3">
    <source>
        <dbReference type="Proteomes" id="UP000075609"/>
    </source>
</evidence>
<evidence type="ECO:0000313" key="2">
    <source>
        <dbReference type="EMBL" id="KYN90611.1"/>
    </source>
</evidence>
<feature type="transmembrane region" description="Helical" evidence="1">
    <location>
        <begin position="77"/>
        <end position="96"/>
    </location>
</feature>
<name>A0ABR5W5X5_9VIBR</name>
<keyword evidence="3" id="KW-1185">Reference proteome</keyword>
<feature type="transmembrane region" description="Helical" evidence="1">
    <location>
        <begin position="12"/>
        <end position="33"/>
    </location>
</feature>
<keyword evidence="1" id="KW-1133">Transmembrane helix</keyword>
<evidence type="ECO:0008006" key="4">
    <source>
        <dbReference type="Google" id="ProtNLM"/>
    </source>
</evidence>
<keyword evidence="1" id="KW-0812">Transmembrane</keyword>
<evidence type="ECO:0000256" key="1">
    <source>
        <dbReference type="SAM" id="Phobius"/>
    </source>
</evidence>
<proteinExistence type="predicted"/>
<organism evidence="2 3">
    <name type="scientific">Vibrio cidicii</name>
    <dbReference type="NCBI Taxonomy" id="1763883"/>
    <lineage>
        <taxon>Bacteria</taxon>
        <taxon>Pseudomonadati</taxon>
        <taxon>Pseudomonadota</taxon>
        <taxon>Gammaproteobacteria</taxon>
        <taxon>Vibrionales</taxon>
        <taxon>Vibrionaceae</taxon>
        <taxon>Vibrio</taxon>
    </lineage>
</organism>
<protein>
    <recommendedName>
        <fullName evidence="4">DUF2721 domain-containing protein</fullName>
    </recommendedName>
</protein>
<comment type="caution">
    <text evidence="2">The sequence shown here is derived from an EMBL/GenBank/DDBJ whole genome shotgun (WGS) entry which is preliminary data.</text>
</comment>
<sequence>MKLDEALSNVNWLVTGIVGVSTSIIGAFLYSLFGKLGAKYSDKRRGVRLEKLQAEIDRLNELSSSDTKLTIYCFRNLFYILALSALASAVSFFNILDFLFGSALSVSLWISIFLIGLQAFSTLSKLSKFDIHEKEVKEEIEQLTKLQGATKN</sequence>
<accession>A0ABR5W5X5</accession>
<reference evidence="2 3" key="1">
    <citation type="submission" date="2015-12" db="EMBL/GenBank/DDBJ databases">
        <authorList>
            <person name="Tarr C.L."/>
            <person name="Gladney L.M."/>
        </authorList>
    </citation>
    <scope>NUCLEOTIDE SEQUENCE [LARGE SCALE GENOMIC DNA]</scope>
    <source>
        <strain evidence="2 3">1048-83</strain>
    </source>
</reference>
<dbReference type="Proteomes" id="UP000075609">
    <property type="component" value="Unassembled WGS sequence"/>
</dbReference>
<dbReference type="EMBL" id="LOBP01000038">
    <property type="protein sequence ID" value="KYN90611.1"/>
    <property type="molecule type" value="Genomic_DNA"/>
</dbReference>